<dbReference type="EMBL" id="QGKW02002005">
    <property type="protein sequence ID" value="KAF2541333.1"/>
    <property type="molecule type" value="Genomic_DNA"/>
</dbReference>
<dbReference type="Proteomes" id="UP000712281">
    <property type="component" value="Unassembled WGS sequence"/>
</dbReference>
<gene>
    <name evidence="1" type="ORF">F2Q68_00032596</name>
</gene>
<organism evidence="1 2">
    <name type="scientific">Brassica cretica</name>
    <name type="common">Mustard</name>
    <dbReference type="NCBI Taxonomy" id="69181"/>
    <lineage>
        <taxon>Eukaryota</taxon>
        <taxon>Viridiplantae</taxon>
        <taxon>Streptophyta</taxon>
        <taxon>Embryophyta</taxon>
        <taxon>Tracheophyta</taxon>
        <taxon>Spermatophyta</taxon>
        <taxon>Magnoliopsida</taxon>
        <taxon>eudicotyledons</taxon>
        <taxon>Gunneridae</taxon>
        <taxon>Pentapetalae</taxon>
        <taxon>rosids</taxon>
        <taxon>malvids</taxon>
        <taxon>Brassicales</taxon>
        <taxon>Brassicaceae</taxon>
        <taxon>Brassiceae</taxon>
        <taxon>Brassica</taxon>
    </lineage>
</organism>
<evidence type="ECO:0000313" key="1">
    <source>
        <dbReference type="EMBL" id="KAF2541333.1"/>
    </source>
</evidence>
<comment type="caution">
    <text evidence="1">The sequence shown here is derived from an EMBL/GenBank/DDBJ whole genome shotgun (WGS) entry which is preliminary data.</text>
</comment>
<reference evidence="1" key="1">
    <citation type="submission" date="2019-12" db="EMBL/GenBank/DDBJ databases">
        <title>Genome sequencing and annotation of Brassica cretica.</title>
        <authorList>
            <person name="Studholme D.J."/>
            <person name="Sarris P.F."/>
        </authorList>
    </citation>
    <scope>NUCLEOTIDE SEQUENCE</scope>
    <source>
        <strain evidence="1">PFS-001/15</strain>
        <tissue evidence="1">Leaf</tissue>
    </source>
</reference>
<name>A0A8S9G5S6_BRACR</name>
<protein>
    <submittedName>
        <fullName evidence="1">Uncharacterized protein</fullName>
    </submittedName>
</protein>
<dbReference type="AlphaFoldDB" id="A0A8S9G5S6"/>
<accession>A0A8S9G5S6</accession>
<proteinExistence type="predicted"/>
<evidence type="ECO:0000313" key="2">
    <source>
        <dbReference type="Proteomes" id="UP000712281"/>
    </source>
</evidence>
<sequence>MEVFSASMKHVVSFIHWGKCVRRSPISVWCLLGALFRGGFVEAEDEDPVGTRFSEQVQPCRFLGETMRSGRRKLSGSFLDVGSGLCFLDVNP</sequence>